<accession>A0A1Y2LKJ4</accession>
<dbReference type="GO" id="GO:0004674">
    <property type="term" value="F:protein serine/threonine kinase activity"/>
    <property type="evidence" value="ECO:0007669"/>
    <property type="project" value="TreeGrafter"/>
</dbReference>
<reference evidence="3 4" key="1">
    <citation type="journal article" date="2017" name="Genome Announc.">
        <title>Genome sequence of the saprophytic ascomycete Epicoccum nigrum ICMP 19927 strain isolated from New Zealand.</title>
        <authorList>
            <person name="Fokin M."/>
            <person name="Fleetwood D."/>
            <person name="Weir B.S."/>
            <person name="Villas-Boas S.G."/>
        </authorList>
    </citation>
    <scope>NUCLEOTIDE SEQUENCE [LARGE SCALE GENOMIC DNA]</scope>
    <source>
        <strain evidence="3 4">ICMP 19927</strain>
    </source>
</reference>
<dbReference type="PROSITE" id="PS50011">
    <property type="entry name" value="PROTEIN_KINASE_DOM"/>
    <property type="match status" value="1"/>
</dbReference>
<dbReference type="PANTHER" id="PTHR24359">
    <property type="entry name" value="SERINE/THREONINE-PROTEIN KINASE SBK1"/>
    <property type="match status" value="1"/>
</dbReference>
<dbReference type="Pfam" id="PF00069">
    <property type="entry name" value="Pkinase"/>
    <property type="match status" value="1"/>
</dbReference>
<feature type="domain" description="Protein kinase" evidence="2">
    <location>
        <begin position="559"/>
        <end position="837"/>
    </location>
</feature>
<dbReference type="InterPro" id="IPR000719">
    <property type="entry name" value="Prot_kinase_dom"/>
</dbReference>
<dbReference type="GO" id="GO:0005524">
    <property type="term" value="F:ATP binding"/>
    <property type="evidence" value="ECO:0007669"/>
    <property type="project" value="InterPro"/>
</dbReference>
<dbReference type="Gene3D" id="1.25.40.10">
    <property type="entry name" value="Tetratricopeptide repeat domain"/>
    <property type="match status" value="1"/>
</dbReference>
<dbReference type="Gene3D" id="3.30.200.20">
    <property type="entry name" value="Phosphorylase Kinase, domain 1"/>
    <property type="match status" value="1"/>
</dbReference>
<dbReference type="InterPro" id="IPR011009">
    <property type="entry name" value="Kinase-like_dom_sf"/>
</dbReference>
<evidence type="ECO:0000256" key="1">
    <source>
        <dbReference type="SAM" id="MobiDB-lite"/>
    </source>
</evidence>
<gene>
    <name evidence="3" type="ORF">B5807_10879</name>
</gene>
<dbReference type="SMART" id="SM00220">
    <property type="entry name" value="S_TKc"/>
    <property type="match status" value="1"/>
</dbReference>
<dbReference type="Gene3D" id="1.10.510.10">
    <property type="entry name" value="Transferase(Phosphotransferase) domain 1"/>
    <property type="match status" value="1"/>
</dbReference>
<dbReference type="PANTHER" id="PTHR24359:SF1">
    <property type="entry name" value="INHIBITOR OF NUCLEAR FACTOR KAPPA-B KINASE EPSILON SUBUNIT HOMOLOG 1-RELATED"/>
    <property type="match status" value="1"/>
</dbReference>
<feature type="compositionally biased region" description="Polar residues" evidence="1">
    <location>
        <begin position="56"/>
        <end position="68"/>
    </location>
</feature>
<evidence type="ECO:0000259" key="2">
    <source>
        <dbReference type="PROSITE" id="PS50011"/>
    </source>
</evidence>
<dbReference type="PROSITE" id="PS00108">
    <property type="entry name" value="PROTEIN_KINASE_ST"/>
    <property type="match status" value="1"/>
</dbReference>
<proteinExistence type="predicted"/>
<dbReference type="InterPro" id="IPR008271">
    <property type="entry name" value="Ser/Thr_kinase_AS"/>
</dbReference>
<protein>
    <recommendedName>
        <fullName evidence="2">Protein kinase domain-containing protein</fullName>
    </recommendedName>
</protein>
<dbReference type="Proteomes" id="UP000193240">
    <property type="component" value="Unassembled WGS sequence"/>
</dbReference>
<keyword evidence="4" id="KW-1185">Reference proteome</keyword>
<dbReference type="STRING" id="105696.A0A1Y2LKJ4"/>
<dbReference type="InterPro" id="IPR011990">
    <property type="entry name" value="TPR-like_helical_dom_sf"/>
</dbReference>
<dbReference type="CDD" id="cd00180">
    <property type="entry name" value="PKc"/>
    <property type="match status" value="1"/>
</dbReference>
<dbReference type="EMBL" id="KZ107857">
    <property type="protein sequence ID" value="OSS44436.1"/>
    <property type="molecule type" value="Genomic_DNA"/>
</dbReference>
<sequence>MSNRTGRFWPTVEPRRRSAVGRNSDRSTQRRSPVTTARDAGPNGPGPRTGTDEQSRSFTPITASSNGSPDGIDLSALRLSNSDAWKLCELDGEIQSQGLTYATEQASNLVAKLHDRSNYLDSYESTWIELCVARRQLQMVLDAVLLADEPLRFKATRTLANIYQELGDYDTAQTILESICPSLPLDCAAFSSLREWHRIDAFLAYVRFLTANARDLEQAKSFAKTLPWATPDILRSEDRRTHALLSLIQVLNGQGCHEEAHGTLKMFKLVASKQSFLDPEYHLNEAVAAAGKGMQHEAEVSFAHALVLSSVLKKPWHNQTLHILAQIGRALRAWRKHKPALELLTLSCQGYYYKLGVSHPRSLQAYKELQACKGAESAIEKLRQLSHSQYSQNRTRSMSYEHGYLNTPIELLTSALSVDLNRVSANLEQLISIAPLSNEVVFHAKRNIAWCAMEQNKLDEASSAFYALQSSIGSINSDNVGTEAYRALLATDEAICSSKSVDAWSEFTRQRSKLVYLALRNIPAKRSHQAKATFRRLFSYGLTHFTREQVFENPSLITETNRESLGSGSSATVDTVQIGRVFYARKSINYPRQVGQQHRLKEDIQKEIKITQTLSHPHIVKVLLTYEETRRFSIIIHPLADCDLESFLANKTCDTTQEKCLVRKWMACLANTLAYIHSKDIRHKDIKPRNVLVKDEKVYFTDFGSSHIFDDSGNSTTDGVAYGHTRAYCAPEVIRNMSRHRSSDVFSLGCVLTEMAAWCSGISMSDYFNGIRAEPNSTDTVQYHDSIARVKLWYEKEPRLTQESKKMYHEVIRNMIRKSSRERKTAVEVSRAFSSIFPSGDCVKCGIDLWVSNMTPS</sequence>
<dbReference type="InParanoid" id="A0A1Y2LKJ4"/>
<dbReference type="SUPFAM" id="SSF56112">
    <property type="entry name" value="Protein kinase-like (PK-like)"/>
    <property type="match status" value="1"/>
</dbReference>
<evidence type="ECO:0000313" key="4">
    <source>
        <dbReference type="Proteomes" id="UP000193240"/>
    </source>
</evidence>
<organism evidence="3 4">
    <name type="scientific">Epicoccum nigrum</name>
    <name type="common">Soil fungus</name>
    <name type="synonym">Epicoccum purpurascens</name>
    <dbReference type="NCBI Taxonomy" id="105696"/>
    <lineage>
        <taxon>Eukaryota</taxon>
        <taxon>Fungi</taxon>
        <taxon>Dikarya</taxon>
        <taxon>Ascomycota</taxon>
        <taxon>Pezizomycotina</taxon>
        <taxon>Dothideomycetes</taxon>
        <taxon>Pleosporomycetidae</taxon>
        <taxon>Pleosporales</taxon>
        <taxon>Pleosporineae</taxon>
        <taxon>Didymellaceae</taxon>
        <taxon>Epicoccum</taxon>
    </lineage>
</organism>
<evidence type="ECO:0000313" key="3">
    <source>
        <dbReference type="EMBL" id="OSS44436.1"/>
    </source>
</evidence>
<feature type="region of interest" description="Disordered" evidence="1">
    <location>
        <begin position="1"/>
        <end position="70"/>
    </location>
</feature>
<name>A0A1Y2LKJ4_EPING</name>
<dbReference type="AlphaFoldDB" id="A0A1Y2LKJ4"/>